<dbReference type="PANTHER" id="PTHR24198:SF165">
    <property type="entry name" value="ANKYRIN REPEAT-CONTAINING PROTEIN-RELATED"/>
    <property type="match status" value="1"/>
</dbReference>
<dbReference type="Gene3D" id="1.25.40.20">
    <property type="entry name" value="Ankyrin repeat-containing domain"/>
    <property type="match status" value="1"/>
</dbReference>
<dbReference type="EMBL" id="PYWC01000042">
    <property type="protein sequence ID" value="PWW75752.1"/>
    <property type="molecule type" value="Genomic_DNA"/>
</dbReference>
<feature type="repeat" description="ANK" evidence="3">
    <location>
        <begin position="122"/>
        <end position="145"/>
    </location>
</feature>
<dbReference type="SMART" id="SM00248">
    <property type="entry name" value="ANK"/>
    <property type="match status" value="7"/>
</dbReference>
<protein>
    <submittedName>
        <fullName evidence="4">Ankyrin</fullName>
    </submittedName>
</protein>
<evidence type="ECO:0000313" key="5">
    <source>
        <dbReference type="Proteomes" id="UP000246991"/>
    </source>
</evidence>
<keyword evidence="5" id="KW-1185">Reference proteome</keyword>
<keyword evidence="2 3" id="KW-0040">ANK repeat</keyword>
<dbReference type="InterPro" id="IPR002110">
    <property type="entry name" value="Ankyrin_rpt"/>
</dbReference>
<dbReference type="STRING" id="42249.A0A317SMQ5"/>
<name>A0A317SMQ5_9PEZI</name>
<dbReference type="InterPro" id="IPR036770">
    <property type="entry name" value="Ankyrin_rpt-contain_sf"/>
</dbReference>
<evidence type="ECO:0000256" key="2">
    <source>
        <dbReference type="ARBA" id="ARBA00023043"/>
    </source>
</evidence>
<comment type="caution">
    <text evidence="4">The sequence shown here is derived from an EMBL/GenBank/DDBJ whole genome shotgun (WGS) entry which is preliminary data.</text>
</comment>
<evidence type="ECO:0000256" key="3">
    <source>
        <dbReference type="PROSITE-ProRule" id="PRU00023"/>
    </source>
</evidence>
<gene>
    <name evidence="4" type="ORF">C7212DRAFT_364469</name>
</gene>
<dbReference type="SUPFAM" id="SSF48403">
    <property type="entry name" value="Ankyrin repeat"/>
    <property type="match status" value="1"/>
</dbReference>
<feature type="repeat" description="ANK" evidence="3">
    <location>
        <begin position="297"/>
        <end position="322"/>
    </location>
</feature>
<proteinExistence type="predicted"/>
<accession>A0A317SMQ5</accession>
<keyword evidence="1" id="KW-0677">Repeat</keyword>
<sequence length="345" mass="36410">MSFLSLSNELILEITTYLSPPCVAHLLLCNRYLSNLLATAPIDALFRIRSEHHGTRALLSAAERGDTPAVAALLHRGILNLISTPTPTNSGKFLVDAVRTLDDRIISTLLEAGIPVNAGSSCGQTPLSAAATNGRVGVVRMLLERPELDPNYPDGIRGMTPLMHAVERSHGEIARLLLADARTLVTLTGGKGRETAFVMAIRCDAEGIVREFLRHAEVDVAISAAVRTGDSSLKLAVECAGDGVVGTLLQDSRVDVDFSGADGVTALHVGVMTGRVNAVRMIVESGRVDVHATCGDGGDTALGIAVRKGYKEIEEVLLKAGAGGPPKKRGLSMIGYGGRRVFLGY</sequence>
<organism evidence="4 5">
    <name type="scientific">Tuber magnatum</name>
    <name type="common">white Piedmont truffle</name>
    <dbReference type="NCBI Taxonomy" id="42249"/>
    <lineage>
        <taxon>Eukaryota</taxon>
        <taxon>Fungi</taxon>
        <taxon>Dikarya</taxon>
        <taxon>Ascomycota</taxon>
        <taxon>Pezizomycotina</taxon>
        <taxon>Pezizomycetes</taxon>
        <taxon>Pezizales</taxon>
        <taxon>Tuberaceae</taxon>
        <taxon>Tuber</taxon>
    </lineage>
</organism>
<feature type="repeat" description="ANK" evidence="3">
    <location>
        <begin position="262"/>
        <end position="286"/>
    </location>
</feature>
<evidence type="ECO:0000313" key="4">
    <source>
        <dbReference type="EMBL" id="PWW75752.1"/>
    </source>
</evidence>
<evidence type="ECO:0000256" key="1">
    <source>
        <dbReference type="ARBA" id="ARBA00022737"/>
    </source>
</evidence>
<dbReference type="PROSITE" id="PS50088">
    <property type="entry name" value="ANK_REPEAT"/>
    <property type="match status" value="3"/>
</dbReference>
<dbReference type="PROSITE" id="PS50297">
    <property type="entry name" value="ANK_REP_REGION"/>
    <property type="match status" value="3"/>
</dbReference>
<dbReference type="AlphaFoldDB" id="A0A317SMQ5"/>
<dbReference type="Proteomes" id="UP000246991">
    <property type="component" value="Unassembled WGS sequence"/>
</dbReference>
<reference evidence="4 5" key="1">
    <citation type="submission" date="2018-03" db="EMBL/GenBank/DDBJ databases">
        <title>Genomes of Pezizomycetes fungi and the evolution of truffles.</title>
        <authorList>
            <person name="Murat C."/>
            <person name="Payen T."/>
            <person name="Noel B."/>
            <person name="Kuo A."/>
            <person name="Martin F.M."/>
        </authorList>
    </citation>
    <scope>NUCLEOTIDE SEQUENCE [LARGE SCALE GENOMIC DNA]</scope>
    <source>
        <strain evidence="4">091103-1</strain>
    </source>
</reference>
<dbReference type="Pfam" id="PF12796">
    <property type="entry name" value="Ank_2"/>
    <property type="match status" value="2"/>
</dbReference>
<dbReference type="OrthoDB" id="341259at2759"/>
<dbReference type="PANTHER" id="PTHR24198">
    <property type="entry name" value="ANKYRIN REPEAT AND PROTEIN KINASE DOMAIN-CONTAINING PROTEIN"/>
    <property type="match status" value="1"/>
</dbReference>